<sequence>MSTADENWQTTKPSIRERSEFMFNDDLFSDVKFVVPKSNGESESKQMIPAHKFVLSISSPVFATMFYGEVAETRNSIELPDCEYESLLELFRYMYRDEVVLSGSSVMGVLYLAKKYMVPSLADKFMSTADENWQTTKPSIRERSEFMFNNDLFSDVKLVVPKSNGESESKQMIPAHKFVLSISSPVFAAMFYGELAETRNSIELPDCEYESLLELFRYMYRDEVAENGEIVTSQTATFSSALHRPMSYWGFDVLLDRPVSLDKDKTEYLRLLSEASVNDTSKFRAVPLEKPKTRGRPSKYYHPLLQKEKILDSIVRRILPKTIADSVSPTGSRLAHLYGLPKTHKEPLAMRPILSATDTYNFPLAKWLDEKLKPLSLNQYTVTDNFDFTKEIHELKINKGEILVSYDVSSLFTNVPLDETIEILVNRAFSNNWFNTTHNLALTRTDLIDLLNVATKGQLFQFNGALYEQTDGVAMGSPLGPLLANVFMSSIEDTLERQRKLPSYYRRYVDDTLTVMPDLATATTFLHTLNSAHTSVKFTMEVEKNSKLPFLGTELLNHAPRIETKVYVKPTNTGLLLHYQSHVDNRYKRSLLKTMLDRAHRLSSSWAHFSDECDRLKKVFARLKYPERLVNSTINTFLQSRIVGTQPTQTPKEPISIVRVVIPFKDQESANYVKKELKNLSMKVQTTVQPVFVSRKVGQDLKTPWITGQQMKRISHVWGQEQSLTENGFALHVHHETDVQKFGIVGERAELLETTNPDWAPTINLGHDKIKNVSLAVARNARARRRNEIKRKYAEITSSSTTQDTGVEEVIQSSEFVETETPWLCPIEDGTSGSCPIDDGTSGSCPNDDAINLADNSDCNDNDNDKHDRFCQTEEKVLSEGCYQTDLDMAQLDRQQIHLQHITDELSSTKRQLLSLQLTMEGFTNNDEKTKFYTGVPTFSLLMHVFSIIAPDVKITTQNALGQFQEFLLVLTRLKLNSPLRDLASRFNISVPTASRIFDRWTHVMSIRLKFLIQWPKHEELQATMPAVFQCNFGKRVAVIIDCFEIFMERSSSLVARAMTWSNYKHHNTIKFLIGVTPQGVISFISKAWGGRVSDKYLTEKSGL</sequence>
<gene>
    <name evidence="5" type="primary">btbd6b</name>
    <name evidence="5" type="ORF">AWC38_SpisGene11529</name>
</gene>
<dbReference type="GO" id="GO:0046872">
    <property type="term" value="F:metal ion binding"/>
    <property type="evidence" value="ECO:0007669"/>
    <property type="project" value="UniProtKB-KW"/>
</dbReference>
<dbReference type="InterPro" id="IPR000477">
    <property type="entry name" value="RT_dom"/>
</dbReference>
<keyword evidence="2" id="KW-0479">Metal-binding</keyword>
<evidence type="ECO:0000256" key="2">
    <source>
        <dbReference type="ARBA" id="ARBA00022723"/>
    </source>
</evidence>
<dbReference type="Gene3D" id="3.30.710.10">
    <property type="entry name" value="Potassium Channel Kv1.1, Chain A"/>
    <property type="match status" value="2"/>
</dbReference>
<dbReference type="PROSITE" id="PS50097">
    <property type="entry name" value="BTB"/>
    <property type="match status" value="2"/>
</dbReference>
<accession>A0A2B4S4B7</accession>
<comment type="caution">
    <text evidence="5">The sequence shown here is derived from an EMBL/GenBank/DDBJ whole genome shotgun (WGS) entry which is preliminary data.</text>
</comment>
<evidence type="ECO:0000259" key="4">
    <source>
        <dbReference type="PROSITE" id="PS50878"/>
    </source>
</evidence>
<evidence type="ECO:0000256" key="1">
    <source>
        <dbReference type="ARBA" id="ARBA00001968"/>
    </source>
</evidence>
<dbReference type="InterPro" id="IPR000210">
    <property type="entry name" value="BTB/POZ_dom"/>
</dbReference>
<dbReference type="Pfam" id="PF13613">
    <property type="entry name" value="HTH_Tnp_4"/>
    <property type="match status" value="1"/>
</dbReference>
<reference evidence="6" key="1">
    <citation type="journal article" date="2017" name="bioRxiv">
        <title>Comparative analysis of the genomes of Stylophora pistillata and Acropora digitifera provides evidence for extensive differences between species of corals.</title>
        <authorList>
            <person name="Voolstra C.R."/>
            <person name="Li Y."/>
            <person name="Liew Y.J."/>
            <person name="Baumgarten S."/>
            <person name="Zoccola D."/>
            <person name="Flot J.-F."/>
            <person name="Tambutte S."/>
            <person name="Allemand D."/>
            <person name="Aranda M."/>
        </authorList>
    </citation>
    <scope>NUCLEOTIDE SEQUENCE [LARGE SCALE GENOMIC DNA]</scope>
</reference>
<feature type="domain" description="BTB" evidence="3">
    <location>
        <begin position="29"/>
        <end position="103"/>
    </location>
</feature>
<dbReference type="CDD" id="cd00304">
    <property type="entry name" value="RT_like"/>
    <property type="match status" value="1"/>
</dbReference>
<dbReference type="Pfam" id="PF00651">
    <property type="entry name" value="BTB"/>
    <property type="match status" value="2"/>
</dbReference>
<dbReference type="Proteomes" id="UP000225706">
    <property type="component" value="Unassembled WGS sequence"/>
</dbReference>
<dbReference type="InterPro" id="IPR027806">
    <property type="entry name" value="HARBI1_dom"/>
</dbReference>
<dbReference type="InterPro" id="IPR011333">
    <property type="entry name" value="SKP1/BTB/POZ_sf"/>
</dbReference>
<dbReference type="PANTHER" id="PTHR23080">
    <property type="entry name" value="THAP DOMAIN PROTEIN"/>
    <property type="match status" value="1"/>
</dbReference>
<dbReference type="PROSITE" id="PS50878">
    <property type="entry name" value="RT_POL"/>
    <property type="match status" value="1"/>
</dbReference>
<keyword evidence="6" id="KW-1185">Reference proteome</keyword>
<dbReference type="EMBL" id="LSMT01000193">
    <property type="protein sequence ID" value="PFX23899.1"/>
    <property type="molecule type" value="Genomic_DNA"/>
</dbReference>
<feature type="domain" description="Reverse transcriptase" evidence="4">
    <location>
        <begin position="321"/>
        <end position="555"/>
    </location>
</feature>
<dbReference type="Pfam" id="PF26215">
    <property type="entry name" value="HTH_animal"/>
    <property type="match status" value="1"/>
</dbReference>
<dbReference type="InterPro" id="IPR027805">
    <property type="entry name" value="Transposase_HTH_dom"/>
</dbReference>
<dbReference type="SUPFAM" id="SSF56672">
    <property type="entry name" value="DNA/RNA polymerases"/>
    <property type="match status" value="1"/>
</dbReference>
<dbReference type="Pfam" id="PF00078">
    <property type="entry name" value="RVT_1"/>
    <property type="match status" value="1"/>
</dbReference>
<dbReference type="Pfam" id="PF13359">
    <property type="entry name" value="DDE_Tnp_4"/>
    <property type="match status" value="1"/>
</dbReference>
<evidence type="ECO:0000259" key="3">
    <source>
        <dbReference type="PROSITE" id="PS50097"/>
    </source>
</evidence>
<evidence type="ECO:0000313" key="5">
    <source>
        <dbReference type="EMBL" id="PFX23899.1"/>
    </source>
</evidence>
<name>A0A2B4S4B7_STYPI</name>
<protein>
    <submittedName>
        <fullName evidence="5">BTB/POZ domain-containing protein 6-B</fullName>
    </submittedName>
</protein>
<evidence type="ECO:0000313" key="6">
    <source>
        <dbReference type="Proteomes" id="UP000225706"/>
    </source>
</evidence>
<comment type="cofactor">
    <cofactor evidence="1">
        <name>a divalent metal cation</name>
        <dbReference type="ChEBI" id="CHEBI:60240"/>
    </cofactor>
</comment>
<proteinExistence type="predicted"/>
<feature type="domain" description="BTB" evidence="3">
    <location>
        <begin position="154"/>
        <end position="228"/>
    </location>
</feature>
<dbReference type="InterPro" id="IPR043502">
    <property type="entry name" value="DNA/RNA_pol_sf"/>
</dbReference>
<dbReference type="InterPro" id="IPR058912">
    <property type="entry name" value="HTH_animal"/>
</dbReference>
<organism evidence="5 6">
    <name type="scientific">Stylophora pistillata</name>
    <name type="common">Smooth cauliflower coral</name>
    <dbReference type="NCBI Taxonomy" id="50429"/>
    <lineage>
        <taxon>Eukaryota</taxon>
        <taxon>Metazoa</taxon>
        <taxon>Cnidaria</taxon>
        <taxon>Anthozoa</taxon>
        <taxon>Hexacorallia</taxon>
        <taxon>Scleractinia</taxon>
        <taxon>Astrocoeniina</taxon>
        <taxon>Pocilloporidae</taxon>
        <taxon>Stylophora</taxon>
    </lineage>
</organism>
<dbReference type="OrthoDB" id="5986138at2759"/>
<dbReference type="SUPFAM" id="SSF54695">
    <property type="entry name" value="POZ domain"/>
    <property type="match status" value="2"/>
</dbReference>
<dbReference type="AlphaFoldDB" id="A0A2B4S4B7"/>
<dbReference type="SMART" id="SM00225">
    <property type="entry name" value="BTB"/>
    <property type="match status" value="2"/>
</dbReference>